<sequence length="394" mass="44035">MVQRSTSVVVKQSTKQELFNCAATELIDEAPEDFFEDVVLQKPQKRVTLVDAYSTEERHANEAAEGHTAAPGKSSLESQPTMSTADTNSSLVAGVEDGEGISSAGGKSDSGTDARQEAMNRRCDEVPLHSADSYFTSDIPLPKGIPVRELRELAEKNSRGAPEALYEFLFNENGWAPNGTHKGVVCERMEVEGNEWLGCRGKMNLGKAIDPLDIRDFIRSWEMLGKIDVQFGEGRVLCDFDYGLGVVYQYFKGYPFLFVDGRDMVQSCHTKMLDERTIVYAVRSLHTWPEEQKPTKAKKVVRMDVEIAGLVMRILDDGSIEGRMGMKMCPHLKGMPRKVMDNLPIMIDFPTQMSRCKTMMEQKGFKKIAAANRPKEILDAVKRARQQSQHRAAA</sequence>
<dbReference type="EMBL" id="CDMZ01001132">
    <property type="protein sequence ID" value="CEM27779.1"/>
    <property type="molecule type" value="Genomic_DNA"/>
</dbReference>
<evidence type="ECO:0000256" key="1">
    <source>
        <dbReference type="SAM" id="MobiDB-lite"/>
    </source>
</evidence>
<reference evidence="2" key="1">
    <citation type="submission" date="2014-11" db="EMBL/GenBank/DDBJ databases">
        <authorList>
            <person name="Otto D Thomas"/>
            <person name="Naeem Raeece"/>
        </authorList>
    </citation>
    <scope>NUCLEOTIDE SEQUENCE</scope>
</reference>
<feature type="compositionally biased region" description="Basic and acidic residues" evidence="1">
    <location>
        <begin position="110"/>
        <end position="119"/>
    </location>
</feature>
<dbReference type="PhylomeDB" id="A0A0G4GF24"/>
<feature type="region of interest" description="Disordered" evidence="1">
    <location>
        <begin position="57"/>
        <end position="119"/>
    </location>
</feature>
<gene>
    <name evidence="2" type="ORF">Cvel_21517</name>
</gene>
<dbReference type="VEuPathDB" id="CryptoDB:Cvel_21517"/>
<dbReference type="SUPFAM" id="SSF55961">
    <property type="entry name" value="Bet v1-like"/>
    <property type="match status" value="1"/>
</dbReference>
<proteinExistence type="predicted"/>
<dbReference type="InterPro" id="IPR023393">
    <property type="entry name" value="START-like_dom_sf"/>
</dbReference>
<evidence type="ECO:0008006" key="3">
    <source>
        <dbReference type="Google" id="ProtNLM"/>
    </source>
</evidence>
<accession>A0A0G4GF24</accession>
<organism evidence="2">
    <name type="scientific">Chromera velia CCMP2878</name>
    <dbReference type="NCBI Taxonomy" id="1169474"/>
    <lineage>
        <taxon>Eukaryota</taxon>
        <taxon>Sar</taxon>
        <taxon>Alveolata</taxon>
        <taxon>Colpodellida</taxon>
        <taxon>Chromeraceae</taxon>
        <taxon>Chromera</taxon>
    </lineage>
</organism>
<evidence type="ECO:0000313" key="2">
    <source>
        <dbReference type="EMBL" id="CEM27779.1"/>
    </source>
</evidence>
<protein>
    <recommendedName>
        <fullName evidence="3">START domain-containing protein</fullName>
    </recommendedName>
</protein>
<feature type="compositionally biased region" description="Polar residues" evidence="1">
    <location>
        <begin position="75"/>
        <end position="91"/>
    </location>
</feature>
<dbReference type="Gene3D" id="3.30.530.20">
    <property type="match status" value="1"/>
</dbReference>
<name>A0A0G4GF24_9ALVE</name>
<dbReference type="AlphaFoldDB" id="A0A0G4GF24"/>